<dbReference type="InterPro" id="IPR046348">
    <property type="entry name" value="SIS_dom_sf"/>
</dbReference>
<dbReference type="PANTHER" id="PTHR30514">
    <property type="entry name" value="GLUCOKINASE"/>
    <property type="match status" value="1"/>
</dbReference>
<dbReference type="InterPro" id="IPR035472">
    <property type="entry name" value="RpiR-like_SIS"/>
</dbReference>
<dbReference type="EMBL" id="JASJEX010000003">
    <property type="protein sequence ID" value="MDJ1129907.1"/>
    <property type="molecule type" value="Genomic_DNA"/>
</dbReference>
<dbReference type="Gene3D" id="1.10.10.10">
    <property type="entry name" value="Winged helix-like DNA-binding domain superfamily/Winged helix DNA-binding domain"/>
    <property type="match status" value="1"/>
</dbReference>
<feature type="domain" description="HTH rpiR-type" evidence="4">
    <location>
        <begin position="6"/>
        <end position="82"/>
    </location>
</feature>
<keyword evidence="3" id="KW-0804">Transcription</keyword>
<proteinExistence type="predicted"/>
<evidence type="ECO:0000256" key="3">
    <source>
        <dbReference type="ARBA" id="ARBA00023163"/>
    </source>
</evidence>
<evidence type="ECO:0000259" key="4">
    <source>
        <dbReference type="PROSITE" id="PS51071"/>
    </source>
</evidence>
<dbReference type="Pfam" id="PF01380">
    <property type="entry name" value="SIS"/>
    <property type="match status" value="1"/>
</dbReference>
<reference evidence="6" key="1">
    <citation type="submission" date="2023-05" db="EMBL/GenBank/DDBJ databases">
        <title>[olsenella] sp. nov., isolated from a pig farm feces dump.</title>
        <authorList>
            <person name="Chang Y.-H."/>
        </authorList>
    </citation>
    <scope>NUCLEOTIDE SEQUENCE</scope>
    <source>
        <strain evidence="6">YH-ols2217</strain>
    </source>
</reference>
<keyword evidence="2" id="KW-0238">DNA-binding</keyword>
<feature type="domain" description="SIS" evidence="5">
    <location>
        <begin position="129"/>
        <end position="269"/>
    </location>
</feature>
<comment type="caution">
    <text evidence="6">The sequence shown here is derived from an EMBL/GenBank/DDBJ whole genome shotgun (WGS) entry which is preliminary data.</text>
</comment>
<dbReference type="InterPro" id="IPR001347">
    <property type="entry name" value="SIS_dom"/>
</dbReference>
<dbReference type="SUPFAM" id="SSF46689">
    <property type="entry name" value="Homeodomain-like"/>
    <property type="match status" value="1"/>
</dbReference>
<dbReference type="InterPro" id="IPR047640">
    <property type="entry name" value="RpiR-like"/>
</dbReference>
<dbReference type="RefSeq" id="WP_283713026.1">
    <property type="nucleotide sequence ID" value="NZ_JASJEW010000002.1"/>
</dbReference>
<evidence type="ECO:0000259" key="5">
    <source>
        <dbReference type="PROSITE" id="PS51464"/>
    </source>
</evidence>
<dbReference type="CDD" id="cd05013">
    <property type="entry name" value="SIS_RpiR"/>
    <property type="match status" value="1"/>
</dbReference>
<accession>A0ABT6ZLH9</accession>
<dbReference type="InterPro" id="IPR000281">
    <property type="entry name" value="HTH_RpiR"/>
</dbReference>
<dbReference type="Proteomes" id="UP001431693">
    <property type="component" value="Unassembled WGS sequence"/>
</dbReference>
<protein>
    <submittedName>
        <fullName evidence="6">MurR/RpiR family transcriptional regulator</fullName>
    </submittedName>
</protein>
<dbReference type="SUPFAM" id="SSF53697">
    <property type="entry name" value="SIS domain"/>
    <property type="match status" value="1"/>
</dbReference>
<dbReference type="Gene3D" id="3.40.50.10490">
    <property type="entry name" value="Glucose-6-phosphate isomerase like protein, domain 1"/>
    <property type="match status" value="1"/>
</dbReference>
<dbReference type="PROSITE" id="PS51071">
    <property type="entry name" value="HTH_RPIR"/>
    <property type="match status" value="1"/>
</dbReference>
<dbReference type="InterPro" id="IPR009057">
    <property type="entry name" value="Homeodomain-like_sf"/>
</dbReference>
<dbReference type="Pfam" id="PF01418">
    <property type="entry name" value="HTH_6"/>
    <property type="match status" value="1"/>
</dbReference>
<dbReference type="PROSITE" id="PS51464">
    <property type="entry name" value="SIS"/>
    <property type="match status" value="1"/>
</dbReference>
<keyword evidence="1" id="KW-0805">Transcription regulation</keyword>
<dbReference type="InterPro" id="IPR036388">
    <property type="entry name" value="WH-like_DNA-bd_sf"/>
</dbReference>
<evidence type="ECO:0000313" key="6">
    <source>
        <dbReference type="EMBL" id="MDJ1129907.1"/>
    </source>
</evidence>
<gene>
    <name evidence="6" type="ORF">QJ043_07435</name>
</gene>
<evidence type="ECO:0000313" key="7">
    <source>
        <dbReference type="Proteomes" id="UP001431693"/>
    </source>
</evidence>
<evidence type="ECO:0000256" key="1">
    <source>
        <dbReference type="ARBA" id="ARBA00023015"/>
    </source>
</evidence>
<sequence>MIIIRASTIDTILGSYEQLSDVERRIGDFIVKNVAEIPHLSVREIAEGSGTSSASVSRFVRRVGYQSFSDLRLAVTEQLAVTVRKEGANAAQAVSMDDLEGSVNLVLATKITELEATVRGLDPSRLRQAVSLIRSADSVVFGAAGNSINVCANLSFKLGQIGIRTVCPPNTDSMVLASLALGPRDVLVLVSASGRSRRLQTALDNAEDAGCATLIITSNPASPLARRCDVVLDAVSRDHLLGMEHFSSTLSAVFVADLLFALVLSQDVDPAERATLEFKSLGHDKSATPPLL</sequence>
<evidence type="ECO:0000256" key="2">
    <source>
        <dbReference type="ARBA" id="ARBA00023125"/>
    </source>
</evidence>
<dbReference type="PANTHER" id="PTHR30514:SF1">
    <property type="entry name" value="HTH-TYPE TRANSCRIPTIONAL REGULATOR HEXR-RELATED"/>
    <property type="match status" value="1"/>
</dbReference>
<name>A0ABT6ZLH9_9ACTN</name>
<organism evidence="6 7">
    <name type="scientific">Kribbibacterium absianum</name>
    <dbReference type="NCBI Taxonomy" id="3044210"/>
    <lineage>
        <taxon>Bacteria</taxon>
        <taxon>Bacillati</taxon>
        <taxon>Actinomycetota</taxon>
        <taxon>Coriobacteriia</taxon>
        <taxon>Coriobacteriales</taxon>
        <taxon>Kribbibacteriaceae</taxon>
        <taxon>Kribbibacterium</taxon>
    </lineage>
</organism>
<keyword evidence="7" id="KW-1185">Reference proteome</keyword>